<proteinExistence type="predicted"/>
<organism evidence="1 2">
    <name type="scientific">Brassica cretica</name>
    <name type="common">Mustard</name>
    <dbReference type="NCBI Taxonomy" id="69181"/>
    <lineage>
        <taxon>Eukaryota</taxon>
        <taxon>Viridiplantae</taxon>
        <taxon>Streptophyta</taxon>
        <taxon>Embryophyta</taxon>
        <taxon>Tracheophyta</taxon>
        <taxon>Spermatophyta</taxon>
        <taxon>Magnoliopsida</taxon>
        <taxon>eudicotyledons</taxon>
        <taxon>Gunneridae</taxon>
        <taxon>Pentapetalae</taxon>
        <taxon>rosids</taxon>
        <taxon>malvids</taxon>
        <taxon>Brassicales</taxon>
        <taxon>Brassicaceae</taxon>
        <taxon>Brassiceae</taxon>
        <taxon>Brassica</taxon>
    </lineage>
</organism>
<comment type="caution">
    <text evidence="1">The sequence shown here is derived from an EMBL/GenBank/DDBJ whole genome shotgun (WGS) entry which is preliminary data.</text>
</comment>
<protein>
    <submittedName>
        <fullName evidence="1">Uncharacterized protein</fullName>
    </submittedName>
</protein>
<name>A0A8S9H2C7_BRACR</name>
<dbReference type="EMBL" id="QGKW02001988">
    <property type="protein sequence ID" value="KAF2550468.1"/>
    <property type="molecule type" value="Genomic_DNA"/>
</dbReference>
<sequence>MQLDTQKHVVSQYLRSAHANRHAEARVSRCMNTRHAEGKVDVEVSSGMAREHATWHVDAHVSPSMRPEACRTTHMRSGGSFLLAGNFYIYPATLVHFCSFRHTKDTLKRGLERERKKLDQFIQDIEVGFWGLTSWYQDKDLEGIKRVPDIGGGFRARIAGPAPASPIEDRDTAIPIEDRDRAIPERLRLCGVTSRKDHSARGTVRAGVDWTSFAKDSFSRYMNVTSRKDHSARGTVGAGVDWTSFAKDSFSRYMNVSPT</sequence>
<accession>A0A8S9H2C7</accession>
<evidence type="ECO:0000313" key="1">
    <source>
        <dbReference type="EMBL" id="KAF2550468.1"/>
    </source>
</evidence>
<dbReference type="Proteomes" id="UP000712281">
    <property type="component" value="Unassembled WGS sequence"/>
</dbReference>
<evidence type="ECO:0000313" key="2">
    <source>
        <dbReference type="Proteomes" id="UP000712281"/>
    </source>
</evidence>
<reference evidence="1" key="1">
    <citation type="submission" date="2019-12" db="EMBL/GenBank/DDBJ databases">
        <title>Genome sequencing and annotation of Brassica cretica.</title>
        <authorList>
            <person name="Studholme D.J."/>
            <person name="Sarris P.F."/>
        </authorList>
    </citation>
    <scope>NUCLEOTIDE SEQUENCE</scope>
    <source>
        <strain evidence="1">PFS-001/15</strain>
        <tissue evidence="1">Leaf</tissue>
    </source>
</reference>
<gene>
    <name evidence="1" type="ORF">F2Q68_00034553</name>
</gene>
<dbReference type="AlphaFoldDB" id="A0A8S9H2C7"/>